<dbReference type="GO" id="GO:0005886">
    <property type="term" value="C:plasma membrane"/>
    <property type="evidence" value="ECO:0007669"/>
    <property type="project" value="UniProtKB-SubCell"/>
</dbReference>
<comment type="subcellular location">
    <subcellularLocation>
        <location evidence="1">Cell membrane</location>
        <topology evidence="1">Multi-pass membrane protein</topology>
    </subcellularLocation>
</comment>
<feature type="transmembrane region" description="Helical" evidence="7">
    <location>
        <begin position="237"/>
        <end position="260"/>
    </location>
</feature>
<evidence type="ECO:0000256" key="7">
    <source>
        <dbReference type="SAM" id="Phobius"/>
    </source>
</evidence>
<dbReference type="CDD" id="cd06579">
    <property type="entry name" value="TM_PBP1_transp_AraH_like"/>
    <property type="match status" value="1"/>
</dbReference>
<feature type="region of interest" description="Disordered" evidence="6">
    <location>
        <begin position="436"/>
        <end position="457"/>
    </location>
</feature>
<feature type="transmembrane region" description="Helical" evidence="7">
    <location>
        <begin position="54"/>
        <end position="87"/>
    </location>
</feature>
<evidence type="ECO:0000256" key="1">
    <source>
        <dbReference type="ARBA" id="ARBA00004651"/>
    </source>
</evidence>
<dbReference type="AlphaFoldDB" id="A0A1B2EKR7"/>
<proteinExistence type="predicted"/>
<evidence type="ECO:0000256" key="4">
    <source>
        <dbReference type="ARBA" id="ARBA00022989"/>
    </source>
</evidence>
<evidence type="ECO:0000256" key="5">
    <source>
        <dbReference type="ARBA" id="ARBA00023136"/>
    </source>
</evidence>
<dbReference type="PANTHER" id="PTHR32196:SF72">
    <property type="entry name" value="RIBOSE IMPORT PERMEASE PROTEIN RBSC"/>
    <property type="match status" value="1"/>
</dbReference>
<dbReference type="KEGG" id="moc:BB934_21985"/>
<dbReference type="OrthoDB" id="9808136at2"/>
<organism evidence="8">
    <name type="scientific">Microvirga ossetica</name>
    <dbReference type="NCBI Taxonomy" id="1882682"/>
    <lineage>
        <taxon>Bacteria</taxon>
        <taxon>Pseudomonadati</taxon>
        <taxon>Pseudomonadota</taxon>
        <taxon>Alphaproteobacteria</taxon>
        <taxon>Hyphomicrobiales</taxon>
        <taxon>Methylobacteriaceae</taxon>
        <taxon>Microvirga</taxon>
    </lineage>
</organism>
<dbReference type="EMBL" id="CP016616">
    <property type="protein sequence ID" value="ANY80568.1"/>
    <property type="molecule type" value="Genomic_DNA"/>
</dbReference>
<accession>A0A1B2EKR7</accession>
<gene>
    <name evidence="8" type="ORF">BB934_21985</name>
</gene>
<feature type="transmembrane region" description="Helical" evidence="7">
    <location>
        <begin position="162"/>
        <end position="181"/>
    </location>
</feature>
<protein>
    <submittedName>
        <fullName evidence="8">Sugar ABC transporter permease</fullName>
    </submittedName>
</protein>
<dbReference type="GO" id="GO:0022857">
    <property type="term" value="F:transmembrane transporter activity"/>
    <property type="evidence" value="ECO:0007669"/>
    <property type="project" value="InterPro"/>
</dbReference>
<feature type="transmembrane region" description="Helical" evidence="7">
    <location>
        <begin position="193"/>
        <end position="212"/>
    </location>
</feature>
<evidence type="ECO:0000256" key="3">
    <source>
        <dbReference type="ARBA" id="ARBA00022692"/>
    </source>
</evidence>
<reference evidence="8" key="1">
    <citation type="submission" date="2016-07" db="EMBL/GenBank/DDBJ databases">
        <title>Microvirga ossetica sp. nov. a new species of rhizobia isolated from root nodules of the legume species Vicia alpestris Steven originated from North Ossetia region in the Caucasus.</title>
        <authorList>
            <person name="Safronova V.I."/>
            <person name="Kuznetsova I.G."/>
            <person name="Sazanova A.L."/>
            <person name="Belimov A."/>
            <person name="Andronov E."/>
            <person name="Osledkin Y.S."/>
            <person name="Onishchuk O.P."/>
            <person name="Kurchak O.N."/>
            <person name="Shaposhnikov A.I."/>
            <person name="Willems A."/>
            <person name="Tikhonovich I.A."/>
        </authorList>
    </citation>
    <scope>NUCLEOTIDE SEQUENCE [LARGE SCALE GENOMIC DNA]</scope>
    <source>
        <strain evidence="8">V5/3M</strain>
    </source>
</reference>
<evidence type="ECO:0000256" key="2">
    <source>
        <dbReference type="ARBA" id="ARBA00022475"/>
    </source>
</evidence>
<keyword evidence="2" id="KW-1003">Cell membrane</keyword>
<keyword evidence="5 7" id="KW-0472">Membrane</keyword>
<feature type="transmembrane region" description="Helical" evidence="7">
    <location>
        <begin position="94"/>
        <end position="116"/>
    </location>
</feature>
<keyword evidence="3 7" id="KW-0812">Transmembrane</keyword>
<sequence length="457" mass="47867">MLSTFLLRTKLYWSLLILLAVGIITSPVSSKGVNIFLSTGNLSDVLRQVSNNGIVAVGMTLVILTGGIDLSVGSIMALGSVLCAMLLTHDERTSATLLSFPVLAAVCAFCTAWGASHLMGLRDHAAGTKLSSAHRALATGLAGLVAALGAWWLAAAQVQSKFGVIGVLIVVPAVGLAFGWFNGLIITKGRLQPFIVTLAMMVGVLGIARVVAGQDAAVHPVYTGTNATEDFDILRSLLYRIVPVPGLFFLAVVVLSATLLRVTTFGRYVYAIGGNEQAARLSGVEVDRVKIAVYAISGFLASLAGVLYTAQYRQGKPDAGVGMELDAIAAVVIGGTSLMGGKGSIAGTFVGVLIFGFLSNILQLNNIDSNTQLVLKGGIILAAVLVQERSLGDLLGLKYLFSWRPDHSIAAHAHHDFSPQQTVTPASATERQLIDHPLHKGGSGQHLQPSNAKHDSN</sequence>
<keyword evidence="4 7" id="KW-1133">Transmembrane helix</keyword>
<feature type="transmembrane region" description="Helical" evidence="7">
    <location>
        <begin position="291"/>
        <end position="309"/>
    </location>
</feature>
<dbReference type="InterPro" id="IPR001851">
    <property type="entry name" value="ABC_transp_permease"/>
</dbReference>
<feature type="transmembrane region" description="Helical" evidence="7">
    <location>
        <begin position="136"/>
        <end position="155"/>
    </location>
</feature>
<evidence type="ECO:0000256" key="6">
    <source>
        <dbReference type="SAM" id="MobiDB-lite"/>
    </source>
</evidence>
<feature type="transmembrane region" description="Helical" evidence="7">
    <location>
        <begin position="345"/>
        <end position="362"/>
    </location>
</feature>
<dbReference type="PANTHER" id="PTHR32196">
    <property type="entry name" value="ABC TRANSPORTER PERMEASE PROTEIN YPHD-RELATED-RELATED"/>
    <property type="match status" value="1"/>
</dbReference>
<evidence type="ECO:0000313" key="8">
    <source>
        <dbReference type="EMBL" id="ANY80568.1"/>
    </source>
</evidence>
<dbReference type="Pfam" id="PF02653">
    <property type="entry name" value="BPD_transp_2"/>
    <property type="match status" value="2"/>
</dbReference>
<name>A0A1B2EKR7_9HYPH</name>